<dbReference type="RefSeq" id="WP_077132152.1">
    <property type="nucleotide sequence ID" value="NZ_CP014263.1"/>
</dbReference>
<dbReference type="PRINTS" id="PR00069">
    <property type="entry name" value="ALDKETRDTASE"/>
</dbReference>
<name>A0A1P9WZB3_9BACT</name>
<dbReference type="EMBL" id="CP014263">
    <property type="protein sequence ID" value="AQG80721.1"/>
    <property type="molecule type" value="Genomic_DNA"/>
</dbReference>
<accession>A0A1P9WZB3</accession>
<reference evidence="2 3" key="1">
    <citation type="submission" date="2016-01" db="EMBL/GenBank/DDBJ databases">
        <authorList>
            <person name="Oliw E.H."/>
        </authorList>
    </citation>
    <scope>NUCLEOTIDE SEQUENCE [LARGE SCALE GENOMIC DNA]</scope>
    <source>
        <strain evidence="2 3">DY10</strain>
    </source>
</reference>
<dbReference type="SUPFAM" id="SSF51430">
    <property type="entry name" value="NAD(P)-linked oxidoreductase"/>
    <property type="match status" value="1"/>
</dbReference>
<dbReference type="PANTHER" id="PTHR42686">
    <property type="entry name" value="GH17980P-RELATED"/>
    <property type="match status" value="1"/>
</dbReference>
<evidence type="ECO:0000259" key="1">
    <source>
        <dbReference type="Pfam" id="PF00248"/>
    </source>
</evidence>
<protein>
    <submittedName>
        <fullName evidence="2">Oxidoreductase</fullName>
    </submittedName>
</protein>
<dbReference type="Proteomes" id="UP000187941">
    <property type="component" value="Chromosome"/>
</dbReference>
<dbReference type="CDD" id="cd19090">
    <property type="entry name" value="AKR_AKR15A-like"/>
    <property type="match status" value="1"/>
</dbReference>
<dbReference type="Gene3D" id="3.20.20.100">
    <property type="entry name" value="NADP-dependent oxidoreductase domain"/>
    <property type="match status" value="1"/>
</dbReference>
<sequence length="311" mass="34642">MKPTYKPDIYSSTFPAHGSRLVYGTSGLGGVWGAVDPGESVDCLLYALENGITSLDTSPSYSNSETYVGKALRRWEGERPFLSTKVGRLQAATAHDARLDYSVEGMTNSIKRSLDLLGVDSVDLLFLHEPQWVPLDRIDEILDTLQSFREAGYTRMLGIGGNPSPEFRPYIRSKVFQVVSTFCRMDACNLSAFDEEVGLYQQQNIAVYAASALHFSLLGNRFETYTKQPPVGDDYISDRDIQNAIRVNEIAKKHGLPLPTLAQRYLFSMAEATRVVMGARTIPQIQNTINDWRQGALPEEVFDEITNTIAP</sequence>
<dbReference type="AlphaFoldDB" id="A0A1P9WZB3"/>
<dbReference type="InterPro" id="IPR023210">
    <property type="entry name" value="NADP_OxRdtase_dom"/>
</dbReference>
<evidence type="ECO:0000313" key="2">
    <source>
        <dbReference type="EMBL" id="AQG80721.1"/>
    </source>
</evidence>
<dbReference type="InterPro" id="IPR020471">
    <property type="entry name" value="AKR"/>
</dbReference>
<gene>
    <name evidence="2" type="ORF">AWR27_16170</name>
</gene>
<dbReference type="PANTHER" id="PTHR42686:SF1">
    <property type="entry name" value="GH17980P-RELATED"/>
    <property type="match status" value="1"/>
</dbReference>
<proteinExistence type="predicted"/>
<dbReference type="InterPro" id="IPR036812">
    <property type="entry name" value="NAD(P)_OxRdtase_dom_sf"/>
</dbReference>
<dbReference type="GO" id="GO:0016491">
    <property type="term" value="F:oxidoreductase activity"/>
    <property type="evidence" value="ECO:0007669"/>
    <property type="project" value="InterPro"/>
</dbReference>
<dbReference type="Pfam" id="PF00248">
    <property type="entry name" value="Aldo_ket_red"/>
    <property type="match status" value="1"/>
</dbReference>
<feature type="domain" description="NADP-dependent oxidoreductase" evidence="1">
    <location>
        <begin position="20"/>
        <end position="307"/>
    </location>
</feature>
<dbReference type="OrthoDB" id="9773828at2"/>
<dbReference type="STRING" id="1178516.AWR27_16170"/>
<dbReference type="KEGG" id="smon:AWR27_16170"/>
<evidence type="ECO:0000313" key="3">
    <source>
        <dbReference type="Proteomes" id="UP000187941"/>
    </source>
</evidence>
<keyword evidence="3" id="KW-1185">Reference proteome</keyword>
<organism evidence="2 3">
    <name type="scientific">Spirosoma montaniterrae</name>
    <dbReference type="NCBI Taxonomy" id="1178516"/>
    <lineage>
        <taxon>Bacteria</taxon>
        <taxon>Pseudomonadati</taxon>
        <taxon>Bacteroidota</taxon>
        <taxon>Cytophagia</taxon>
        <taxon>Cytophagales</taxon>
        <taxon>Cytophagaceae</taxon>
        <taxon>Spirosoma</taxon>
    </lineage>
</organism>
<dbReference type="GO" id="GO:0005829">
    <property type="term" value="C:cytosol"/>
    <property type="evidence" value="ECO:0007669"/>
    <property type="project" value="TreeGrafter"/>
</dbReference>